<evidence type="ECO:0000256" key="2">
    <source>
        <dbReference type="ARBA" id="ARBA00007261"/>
    </source>
</evidence>
<reference evidence="12" key="2">
    <citation type="journal article" date="2021" name="PeerJ">
        <title>Extensive microbial diversity within the chicken gut microbiome revealed by metagenomics and culture.</title>
        <authorList>
            <person name="Gilroy R."/>
            <person name="Ravi A."/>
            <person name="Getino M."/>
            <person name="Pursley I."/>
            <person name="Horton D.L."/>
            <person name="Alikhan N.F."/>
            <person name="Baker D."/>
            <person name="Gharbi K."/>
            <person name="Hall N."/>
            <person name="Watson M."/>
            <person name="Adriaenssens E.M."/>
            <person name="Foster-Nyarko E."/>
            <person name="Jarju S."/>
            <person name="Secka A."/>
            <person name="Antonio M."/>
            <person name="Oren A."/>
            <person name="Chaudhuri R.R."/>
            <person name="La Ragione R."/>
            <person name="Hildebrand F."/>
            <person name="Pallen M.J."/>
        </authorList>
    </citation>
    <scope>NUCLEOTIDE SEQUENCE</scope>
    <source>
        <strain evidence="12">B1-13419</strain>
    </source>
</reference>
<dbReference type="SUPFAM" id="SSF63411">
    <property type="entry name" value="LuxS/MPP-like metallohydrolase"/>
    <property type="match status" value="4"/>
</dbReference>
<dbReference type="GO" id="GO:0006508">
    <property type="term" value="P:proteolysis"/>
    <property type="evidence" value="ECO:0007669"/>
    <property type="project" value="UniProtKB-KW"/>
</dbReference>
<evidence type="ECO:0000313" key="13">
    <source>
        <dbReference type="Proteomes" id="UP000823757"/>
    </source>
</evidence>
<dbReference type="Gene3D" id="3.30.830.10">
    <property type="entry name" value="Metalloenzyme, LuxS/M16 peptidase-like"/>
    <property type="match status" value="4"/>
</dbReference>
<evidence type="ECO:0000256" key="4">
    <source>
        <dbReference type="ARBA" id="ARBA00022723"/>
    </source>
</evidence>
<sequence length="940" mass="107640">MKTFYAILLSAAAAIVSVTAFSQERIPDDPQLVTGRLDNGMTYYIRHNSNPEGCADFYIIHNVGALQEEDNQNGLAHFLEHMAFNGTRHYPDKELLDFLAKDGVRFGYNVNAYTSKTETVYNISSVPLIRESFVDSVLMVLHDWSCDISCEPAALDAERGVISEEWRRRDEPRSRMMYKQNDLIYKGAKHTTRNVLGTLEVINGFKPEEILDFYHRWYRPDLQAIVVVGDFDAEKMEQKVRKMFSDIPARENPEPKGEYPIPALTEPLFENMLDPQVKYHVLKVIHRQPFPEAGLRNTDFFYKDMFSRQIVTSILDERMGRDAKKPGSPLSSAVLVTSPYGADFYISLFTLSLKGADKMEDALAFYTEEVERMLRYGFSEDEFEAARFRVMKRHRLNMENFASDVTDKQIVDACKENFLRGFAAAFPYDLKELQKVILSELTYDDVKGYEKKMFGDSEKIYSWCMNEKEAPSIPSPERMKEIIEQTRAEDIMPEYIEYDKISFDYDPHPGTIVKTRPIKGTESEEWTLSNGIRVYWTPSEPVKSNTHLSMELYFDTGYRALPQDNIVPAIFSARFIFRNLGIGGHDATALRNSPECAGVNISPYIGQKSSVISMTADRKSIDEGFKMVYGMITDPCFSSEATLKKTIQDNLRVLGKKKSNSDIFNEESRKMKYGSHPWMEEYDSASVNAVDMDMVKDVFERSFKDISKLKVFISSDMDKQEIEDLVCRYIASLKNLQPVTLSRTELPSPAYKGETVLDRSYQVETVPKSDVTYSFKGKMKLSPKNLAIVEMMDYIMSARYMQQIREERGGTYHVSFLTEIDYSDSGAFESVVAFQTRPELVDVLVQDVRDEMDRMGKEGPSAKEMEEAAKYLVKHHGEKKAMKANSLESVNDGCINFILYGIEPDYDYDAVIGSISADDIRKFAAKLDKGDKFITIYREE</sequence>
<evidence type="ECO:0000259" key="11">
    <source>
        <dbReference type="Pfam" id="PF05193"/>
    </source>
</evidence>
<comment type="caution">
    <text evidence="12">The sequence shown here is derived from an EMBL/GenBank/DDBJ whole genome shotgun (WGS) entry which is preliminary data.</text>
</comment>
<protein>
    <submittedName>
        <fullName evidence="12">Insulinase family protein</fullName>
    </submittedName>
</protein>
<keyword evidence="5" id="KW-0378">Hydrolase</keyword>
<dbReference type="PANTHER" id="PTHR43690">
    <property type="entry name" value="NARDILYSIN"/>
    <property type="match status" value="1"/>
</dbReference>
<keyword evidence="4" id="KW-0479">Metal-binding</keyword>
<dbReference type="InterPro" id="IPR001431">
    <property type="entry name" value="Pept_M16_Zn_BS"/>
</dbReference>
<dbReference type="Pfam" id="PF05193">
    <property type="entry name" value="Peptidase_M16_C"/>
    <property type="match status" value="2"/>
</dbReference>
<dbReference type="InterPro" id="IPR011249">
    <property type="entry name" value="Metalloenz_LuxS/M16"/>
</dbReference>
<dbReference type="InterPro" id="IPR011765">
    <property type="entry name" value="Pept_M16_N"/>
</dbReference>
<keyword evidence="6" id="KW-0862">Zinc</keyword>
<evidence type="ECO:0000259" key="10">
    <source>
        <dbReference type="Pfam" id="PF00675"/>
    </source>
</evidence>
<keyword evidence="3" id="KW-0645">Protease</keyword>
<accession>A0A9D9IN56</accession>
<feature type="domain" description="Peptidase M16 C-terminal" evidence="11">
    <location>
        <begin position="708"/>
        <end position="870"/>
    </location>
</feature>
<dbReference type="EMBL" id="JADIMD010000124">
    <property type="protein sequence ID" value="MBO8475350.1"/>
    <property type="molecule type" value="Genomic_DNA"/>
</dbReference>
<evidence type="ECO:0000313" key="12">
    <source>
        <dbReference type="EMBL" id="MBO8475350.1"/>
    </source>
</evidence>
<dbReference type="Proteomes" id="UP000823757">
    <property type="component" value="Unassembled WGS sequence"/>
</dbReference>
<dbReference type="PANTHER" id="PTHR43690:SF17">
    <property type="entry name" value="PROTEIN YHJJ"/>
    <property type="match status" value="1"/>
</dbReference>
<proteinExistence type="inferred from homology"/>
<dbReference type="GO" id="GO:0004222">
    <property type="term" value="F:metalloendopeptidase activity"/>
    <property type="evidence" value="ECO:0007669"/>
    <property type="project" value="InterPro"/>
</dbReference>
<evidence type="ECO:0000256" key="6">
    <source>
        <dbReference type="ARBA" id="ARBA00022833"/>
    </source>
</evidence>
<keyword evidence="7" id="KW-0482">Metalloprotease</keyword>
<comment type="cofactor">
    <cofactor evidence="1">
        <name>Zn(2+)</name>
        <dbReference type="ChEBI" id="CHEBI:29105"/>
    </cofactor>
</comment>
<evidence type="ECO:0000256" key="1">
    <source>
        <dbReference type="ARBA" id="ARBA00001947"/>
    </source>
</evidence>
<comment type="similarity">
    <text evidence="2 8">Belongs to the peptidase M16 family.</text>
</comment>
<evidence type="ECO:0000256" key="3">
    <source>
        <dbReference type="ARBA" id="ARBA00022670"/>
    </source>
</evidence>
<evidence type="ECO:0000256" key="8">
    <source>
        <dbReference type="RuleBase" id="RU004447"/>
    </source>
</evidence>
<keyword evidence="9" id="KW-0732">Signal</keyword>
<gene>
    <name evidence="12" type="ORF">IAB91_08695</name>
</gene>
<dbReference type="InterPro" id="IPR050626">
    <property type="entry name" value="Peptidase_M16"/>
</dbReference>
<dbReference type="Pfam" id="PF00675">
    <property type="entry name" value="Peptidase_M16"/>
    <property type="match status" value="1"/>
</dbReference>
<reference evidence="12" key="1">
    <citation type="submission" date="2020-10" db="EMBL/GenBank/DDBJ databases">
        <authorList>
            <person name="Gilroy R."/>
        </authorList>
    </citation>
    <scope>NUCLEOTIDE SEQUENCE</scope>
    <source>
        <strain evidence="12">B1-13419</strain>
    </source>
</reference>
<dbReference type="GO" id="GO:0046872">
    <property type="term" value="F:metal ion binding"/>
    <property type="evidence" value="ECO:0007669"/>
    <property type="project" value="UniProtKB-KW"/>
</dbReference>
<dbReference type="InterPro" id="IPR007863">
    <property type="entry name" value="Peptidase_M16_C"/>
</dbReference>
<dbReference type="AlphaFoldDB" id="A0A9D9IN56"/>
<evidence type="ECO:0000256" key="5">
    <source>
        <dbReference type="ARBA" id="ARBA00022801"/>
    </source>
</evidence>
<name>A0A9D9IN56_9BACT</name>
<feature type="chain" id="PRO_5039447607" evidence="9">
    <location>
        <begin position="23"/>
        <end position="940"/>
    </location>
</feature>
<evidence type="ECO:0000256" key="9">
    <source>
        <dbReference type="SAM" id="SignalP"/>
    </source>
</evidence>
<feature type="domain" description="Peptidase M16 C-terminal" evidence="11">
    <location>
        <begin position="206"/>
        <end position="387"/>
    </location>
</feature>
<organism evidence="12 13">
    <name type="scientific">Candidatus Cryptobacteroides faecigallinarum</name>
    <dbReference type="NCBI Taxonomy" id="2840763"/>
    <lineage>
        <taxon>Bacteria</taxon>
        <taxon>Pseudomonadati</taxon>
        <taxon>Bacteroidota</taxon>
        <taxon>Bacteroidia</taxon>
        <taxon>Bacteroidales</taxon>
        <taxon>Candidatus Cryptobacteroides</taxon>
    </lineage>
</organism>
<feature type="domain" description="Peptidase M16 N-terminal" evidence="10">
    <location>
        <begin position="62"/>
        <end position="170"/>
    </location>
</feature>
<dbReference type="PROSITE" id="PS00143">
    <property type="entry name" value="INSULINASE"/>
    <property type="match status" value="1"/>
</dbReference>
<feature type="signal peptide" evidence="9">
    <location>
        <begin position="1"/>
        <end position="22"/>
    </location>
</feature>
<evidence type="ECO:0000256" key="7">
    <source>
        <dbReference type="ARBA" id="ARBA00023049"/>
    </source>
</evidence>